<dbReference type="AlphaFoldDB" id="A0AAV7MSS4"/>
<keyword evidence="2" id="KW-1185">Reference proteome</keyword>
<dbReference type="EMBL" id="JANPWB010000013">
    <property type="protein sequence ID" value="KAJ1106149.1"/>
    <property type="molecule type" value="Genomic_DNA"/>
</dbReference>
<proteinExistence type="predicted"/>
<gene>
    <name evidence="1" type="ORF">NDU88_003552</name>
</gene>
<protein>
    <recommendedName>
        <fullName evidence="3">Reverse transcriptase domain-containing protein</fullName>
    </recommendedName>
</protein>
<comment type="caution">
    <text evidence="1">The sequence shown here is derived from an EMBL/GenBank/DDBJ whole genome shotgun (WGS) entry which is preliminary data.</text>
</comment>
<evidence type="ECO:0008006" key="3">
    <source>
        <dbReference type="Google" id="ProtNLM"/>
    </source>
</evidence>
<organism evidence="1 2">
    <name type="scientific">Pleurodeles waltl</name>
    <name type="common">Iberian ribbed newt</name>
    <dbReference type="NCBI Taxonomy" id="8319"/>
    <lineage>
        <taxon>Eukaryota</taxon>
        <taxon>Metazoa</taxon>
        <taxon>Chordata</taxon>
        <taxon>Craniata</taxon>
        <taxon>Vertebrata</taxon>
        <taxon>Euteleostomi</taxon>
        <taxon>Amphibia</taxon>
        <taxon>Batrachia</taxon>
        <taxon>Caudata</taxon>
        <taxon>Salamandroidea</taxon>
        <taxon>Salamandridae</taxon>
        <taxon>Pleurodelinae</taxon>
        <taxon>Pleurodeles</taxon>
    </lineage>
</organism>
<accession>A0AAV7MSS4</accession>
<evidence type="ECO:0000313" key="1">
    <source>
        <dbReference type="EMBL" id="KAJ1106149.1"/>
    </source>
</evidence>
<dbReference type="PANTHER" id="PTHR19446">
    <property type="entry name" value="REVERSE TRANSCRIPTASES"/>
    <property type="match status" value="1"/>
</dbReference>
<evidence type="ECO:0000313" key="2">
    <source>
        <dbReference type="Proteomes" id="UP001066276"/>
    </source>
</evidence>
<name>A0AAV7MSS4_PLEWA</name>
<reference evidence="1" key="1">
    <citation type="journal article" date="2022" name="bioRxiv">
        <title>Sequencing and chromosome-scale assembly of the giantPleurodeles waltlgenome.</title>
        <authorList>
            <person name="Brown T."/>
            <person name="Elewa A."/>
            <person name="Iarovenko S."/>
            <person name="Subramanian E."/>
            <person name="Araus A.J."/>
            <person name="Petzold A."/>
            <person name="Susuki M."/>
            <person name="Suzuki K.-i.T."/>
            <person name="Hayashi T."/>
            <person name="Toyoda A."/>
            <person name="Oliveira C."/>
            <person name="Osipova E."/>
            <person name="Leigh N.D."/>
            <person name="Simon A."/>
            <person name="Yun M.H."/>
        </authorList>
    </citation>
    <scope>NUCLEOTIDE SEQUENCE</scope>
    <source>
        <strain evidence="1">20211129_DDA</strain>
        <tissue evidence="1">Liver</tissue>
    </source>
</reference>
<sequence>MDLDSRQTYLAGMHLVTVLEQDREGMGARLDKQEMGIAISAQASGKTLGTDGLPPERYQRFARLLVTKIVELYTEAYEMGELPPLTRKALVIPLPKGKRADMTVADYCPLFMLNTNIKVLRRALTTKLLHHMQMLIHTDQNGFIPTHSTSHNLQRLYSLLYEDPQHLGLRVQCATLVRPQYHRQPNSEEG</sequence>
<dbReference type="Proteomes" id="UP001066276">
    <property type="component" value="Chromosome 9"/>
</dbReference>